<comment type="caution">
    <text evidence="2">The sequence shown here is derived from an EMBL/GenBank/DDBJ whole genome shotgun (WGS) entry which is preliminary data.</text>
</comment>
<evidence type="ECO:0000313" key="2">
    <source>
        <dbReference type="EMBL" id="MBA8931635.1"/>
    </source>
</evidence>
<name>A0ABR6BY66_9PSEU</name>
<dbReference type="EMBL" id="JACJID010000009">
    <property type="protein sequence ID" value="MBA8931635.1"/>
    <property type="molecule type" value="Genomic_DNA"/>
</dbReference>
<sequence>MRTSVLLVAATALTLVSGLPAIAAPTSQTWAADLSSSNPDSNNVLRAGGAVQVGGDEAHASTDRLGDRMGIMMFEPHQLASPANTVSATLDGTVPADSELAVDVRGQRADGQWTEWVESSSAGPAVLPEATATVQVRMMMTAPNGTTGPQARGLSLTATSTPAARAQSVARPLAARSYKVYATREGLVGGTTANGHKIKSRDHFVALPSGRALSPNGKTTYSVKVCAANGRCETAPVWDVGPWNTKDDYWNPSSTRQSWKDLAQGRPEAQAAYQNGYNGGKDQFGRKVANPAGIDLADGTFWDGLKLTDNSWVTVTYLWT</sequence>
<feature type="signal peptide" evidence="1">
    <location>
        <begin position="1"/>
        <end position="23"/>
    </location>
</feature>
<keyword evidence="3" id="KW-1185">Reference proteome</keyword>
<accession>A0ABR6BY66</accession>
<reference evidence="2 3" key="1">
    <citation type="submission" date="2020-08" db="EMBL/GenBank/DDBJ databases">
        <title>Genomic Encyclopedia of Archaeal and Bacterial Type Strains, Phase II (KMG-II): from individual species to whole genera.</title>
        <authorList>
            <person name="Goeker M."/>
        </authorList>
    </citation>
    <scope>NUCLEOTIDE SEQUENCE [LARGE SCALE GENOMIC DNA]</scope>
    <source>
        <strain evidence="2 3">DSM 43850</strain>
    </source>
</reference>
<dbReference type="RefSeq" id="WP_030111818.1">
    <property type="nucleotide sequence ID" value="NZ_BAAABQ010000052.1"/>
</dbReference>
<evidence type="ECO:0008006" key="4">
    <source>
        <dbReference type="Google" id="ProtNLM"/>
    </source>
</evidence>
<gene>
    <name evidence="2" type="ORF">BC739_008887</name>
</gene>
<organism evidence="2 3">
    <name type="scientific">Kutzneria viridogrisea</name>
    <dbReference type="NCBI Taxonomy" id="47990"/>
    <lineage>
        <taxon>Bacteria</taxon>
        <taxon>Bacillati</taxon>
        <taxon>Actinomycetota</taxon>
        <taxon>Actinomycetes</taxon>
        <taxon>Pseudonocardiales</taxon>
        <taxon>Pseudonocardiaceae</taxon>
        <taxon>Kutzneria</taxon>
    </lineage>
</organism>
<evidence type="ECO:0000256" key="1">
    <source>
        <dbReference type="SAM" id="SignalP"/>
    </source>
</evidence>
<keyword evidence="1" id="KW-0732">Signal</keyword>
<dbReference type="Proteomes" id="UP000517916">
    <property type="component" value="Unassembled WGS sequence"/>
</dbReference>
<protein>
    <recommendedName>
        <fullName evidence="4">Secreted protein</fullName>
    </recommendedName>
</protein>
<feature type="chain" id="PRO_5045168899" description="Secreted protein" evidence="1">
    <location>
        <begin position="24"/>
        <end position="320"/>
    </location>
</feature>
<proteinExistence type="predicted"/>
<evidence type="ECO:0000313" key="3">
    <source>
        <dbReference type="Proteomes" id="UP000517916"/>
    </source>
</evidence>